<dbReference type="PANTHER" id="PTHR33908">
    <property type="entry name" value="MANNOSYLTRANSFERASE YKCB-RELATED"/>
    <property type="match status" value="1"/>
</dbReference>
<evidence type="ECO:0000313" key="11">
    <source>
        <dbReference type="Proteomes" id="UP001232992"/>
    </source>
</evidence>
<feature type="transmembrane region" description="Helical" evidence="8">
    <location>
        <begin position="241"/>
        <end position="259"/>
    </location>
</feature>
<keyword evidence="11" id="KW-1185">Reference proteome</keyword>
<feature type="transmembrane region" description="Helical" evidence="8">
    <location>
        <begin position="366"/>
        <end position="385"/>
    </location>
</feature>
<organism evidence="10 11">
    <name type="scientific">Roseofilum casamattae BLCC-M143</name>
    <dbReference type="NCBI Taxonomy" id="3022442"/>
    <lineage>
        <taxon>Bacteria</taxon>
        <taxon>Bacillati</taxon>
        <taxon>Cyanobacteriota</taxon>
        <taxon>Cyanophyceae</taxon>
        <taxon>Desertifilales</taxon>
        <taxon>Desertifilaceae</taxon>
        <taxon>Roseofilum</taxon>
        <taxon>Roseofilum casamattae</taxon>
    </lineage>
</organism>
<feature type="transmembrane region" description="Helical" evidence="8">
    <location>
        <begin position="167"/>
        <end position="185"/>
    </location>
</feature>
<evidence type="ECO:0000256" key="4">
    <source>
        <dbReference type="ARBA" id="ARBA00022679"/>
    </source>
</evidence>
<comment type="subcellular location">
    <subcellularLocation>
        <location evidence="1">Cell membrane</location>
        <topology evidence="1">Multi-pass membrane protein</topology>
    </subcellularLocation>
</comment>
<keyword evidence="5 8" id="KW-0812">Transmembrane</keyword>
<keyword evidence="4" id="KW-0808">Transferase</keyword>
<dbReference type="InterPro" id="IPR050297">
    <property type="entry name" value="LipidA_mod_glycosyltrf_83"/>
</dbReference>
<evidence type="ECO:0000256" key="5">
    <source>
        <dbReference type="ARBA" id="ARBA00022692"/>
    </source>
</evidence>
<dbReference type="InterPro" id="IPR011990">
    <property type="entry name" value="TPR-like_helical_dom_sf"/>
</dbReference>
<feature type="transmembrane region" description="Helical" evidence="8">
    <location>
        <begin position="397"/>
        <end position="416"/>
    </location>
</feature>
<evidence type="ECO:0000256" key="3">
    <source>
        <dbReference type="ARBA" id="ARBA00022676"/>
    </source>
</evidence>
<evidence type="ECO:0000256" key="8">
    <source>
        <dbReference type="SAM" id="Phobius"/>
    </source>
</evidence>
<dbReference type="RefSeq" id="WP_283757331.1">
    <property type="nucleotide sequence ID" value="NZ_JAQOSQ010000003.1"/>
</dbReference>
<keyword evidence="6 8" id="KW-1133">Transmembrane helix</keyword>
<evidence type="ECO:0000256" key="7">
    <source>
        <dbReference type="ARBA" id="ARBA00023136"/>
    </source>
</evidence>
<feature type="transmembrane region" description="Helical" evidence="8">
    <location>
        <begin position="342"/>
        <end position="360"/>
    </location>
</feature>
<dbReference type="SUPFAM" id="SSF48452">
    <property type="entry name" value="TPR-like"/>
    <property type="match status" value="1"/>
</dbReference>
<accession>A0ABT7BU22</accession>
<dbReference type="Pfam" id="PF13231">
    <property type="entry name" value="PMT_2"/>
    <property type="match status" value="1"/>
</dbReference>
<feature type="transmembrane region" description="Helical" evidence="8">
    <location>
        <begin position="197"/>
        <end position="212"/>
    </location>
</feature>
<feature type="transmembrane region" description="Helical" evidence="8">
    <location>
        <begin position="302"/>
        <end position="321"/>
    </location>
</feature>
<dbReference type="EMBL" id="JAQOSQ010000003">
    <property type="protein sequence ID" value="MDJ1182680.1"/>
    <property type="molecule type" value="Genomic_DNA"/>
</dbReference>
<evidence type="ECO:0000256" key="2">
    <source>
        <dbReference type="ARBA" id="ARBA00022475"/>
    </source>
</evidence>
<comment type="caution">
    <text evidence="10">The sequence shown here is derived from an EMBL/GenBank/DDBJ whole genome shotgun (WGS) entry which is preliminary data.</text>
</comment>
<evidence type="ECO:0000259" key="9">
    <source>
        <dbReference type="Pfam" id="PF13231"/>
    </source>
</evidence>
<keyword evidence="3" id="KW-0328">Glycosyltransferase</keyword>
<keyword evidence="2" id="KW-1003">Cell membrane</keyword>
<proteinExistence type="predicted"/>
<feature type="domain" description="Glycosyltransferase RgtA/B/C/D-like" evidence="9">
    <location>
        <begin position="96"/>
        <end position="259"/>
    </location>
</feature>
<dbReference type="PANTHER" id="PTHR33908:SF11">
    <property type="entry name" value="MEMBRANE PROTEIN"/>
    <property type="match status" value="1"/>
</dbReference>
<feature type="transmembrane region" description="Helical" evidence="8">
    <location>
        <begin position="116"/>
        <end position="135"/>
    </location>
</feature>
<keyword evidence="7 8" id="KW-0472">Membrane</keyword>
<reference evidence="10 11" key="1">
    <citation type="submission" date="2023-01" db="EMBL/GenBank/DDBJ databases">
        <title>Novel diversity within Roseofilum (Cyanobacteria; Desertifilaceae) from marine benthic mats with descriptions of four novel species.</title>
        <authorList>
            <person name="Wang Y."/>
            <person name="Berthold D.E."/>
            <person name="Hu J."/>
            <person name="Lefler F.W."/>
            <person name="Laughinghouse H.D. IV."/>
        </authorList>
    </citation>
    <scope>NUCLEOTIDE SEQUENCE [LARGE SCALE GENOMIC DNA]</scope>
    <source>
        <strain evidence="10 11">BLCC-M143</strain>
    </source>
</reference>
<dbReference type="Gene3D" id="1.25.40.10">
    <property type="entry name" value="Tetratricopeptide repeat domain"/>
    <property type="match status" value="1"/>
</dbReference>
<evidence type="ECO:0000313" key="10">
    <source>
        <dbReference type="EMBL" id="MDJ1182680.1"/>
    </source>
</evidence>
<protein>
    <submittedName>
        <fullName evidence="10">Phospholipid carrier-dependent glycosyltransferase</fullName>
    </submittedName>
</protein>
<gene>
    <name evidence="10" type="ORF">PMH09_05680</name>
</gene>
<evidence type="ECO:0000256" key="1">
    <source>
        <dbReference type="ARBA" id="ARBA00004651"/>
    </source>
</evidence>
<sequence>MPLQKVLGERVRLLGSKRSHLSRFKIRNNPAIALVLIWLVTAVNDRLWFAIDRRIPAWDQADYLNWVLEYWHILQTPEWFSGEWWYQFWLASPKIPPLVYATAAPFLSWFGRSPDATTLVMLFYSAILILSVYGLGRKLGNSRMGLWSAGLCTLLPGLYRYRLDFLLDYPLAAMVAFSLLHVTLWHFSDSSKHRDRWILAILMGISIGLALLSKQTALFFLFTPIAISGISTLYHRQWQRFLQWLSAMAVALLILYPWVRTNWLLILTSGKRATVDSAIAEGDPALHTLDAWLYYWKAIPELVSWPLLLMPIIGAIGFAIAKFTKSSDRQTQNQLIPERNKVLFLGGCLVGAYLLCSLNVNKDIRYILPALPLLCVPLAWGLCQWESLSQKWAPKVRWGTIGLASLLLLLNLYPLGGARLTQWLSPRATYYPYWGSPAPHAEIIDEIIATEPYLKSNVGVLPSTPTINQHNINYYGQLQDFQVHGRQVGTNSEYTVQDGRSLSWFITKTGDPGSVPSLAQQQITQFIETSGLFAPHRSWPLDDGSTLTLHHQTTPSVQVIPLEQNLSEVRLYNLYVSSPSPPGYPVPVTYQWRGPWRDLRSGLVLVTWYRESDNSIAWIHDHGFGMGRLYAAEAIAPNTTVQVTELTSMLPPADLEPGNYRLEIEYLPDRNPETTARPISLPPISITLSSEAPPQPASELDLSTQFRTLAATLSQGPVALDRIFAEIGRINQYDANQDYLLQCDRALSYRLQTYGDNPDWWYGVVLSRVLRQDIPGAISAINSLITLEPNNPYPHAYLAVVYLYNWQPQNAQNALEVALQLNPDEPEIQALHAISLAMQGRLLKAWQLVQTLSPDN</sequence>
<dbReference type="Proteomes" id="UP001232992">
    <property type="component" value="Unassembled WGS sequence"/>
</dbReference>
<evidence type="ECO:0000256" key="6">
    <source>
        <dbReference type="ARBA" id="ARBA00022989"/>
    </source>
</evidence>
<name>A0ABT7BU22_9CYAN</name>
<dbReference type="InterPro" id="IPR038731">
    <property type="entry name" value="RgtA/B/C-like"/>
</dbReference>